<feature type="domain" description="MEDS" evidence="1">
    <location>
        <begin position="14"/>
        <end position="157"/>
    </location>
</feature>
<proteinExistence type="predicted"/>
<dbReference type="AlphaFoldDB" id="A0A931H4S5"/>
<keyword evidence="3" id="KW-1185">Reference proteome</keyword>
<name>A0A931H4S5_9BURK</name>
<dbReference type="Pfam" id="PF14417">
    <property type="entry name" value="MEDS"/>
    <property type="match status" value="1"/>
</dbReference>
<evidence type="ECO:0000313" key="3">
    <source>
        <dbReference type="Proteomes" id="UP000651050"/>
    </source>
</evidence>
<gene>
    <name evidence="2" type="ORF">I5803_11395</name>
</gene>
<dbReference type="InterPro" id="IPR025847">
    <property type="entry name" value="MEDS_domain"/>
</dbReference>
<organism evidence="2 3">
    <name type="scientific">Caenimonas aquaedulcis</name>
    <dbReference type="NCBI Taxonomy" id="2793270"/>
    <lineage>
        <taxon>Bacteria</taxon>
        <taxon>Pseudomonadati</taxon>
        <taxon>Pseudomonadota</taxon>
        <taxon>Betaproteobacteria</taxon>
        <taxon>Burkholderiales</taxon>
        <taxon>Comamonadaceae</taxon>
        <taxon>Caenimonas</taxon>
    </lineage>
</organism>
<dbReference type="RefSeq" id="WP_196986478.1">
    <property type="nucleotide sequence ID" value="NZ_JADWYS010000001.1"/>
</dbReference>
<reference evidence="2" key="1">
    <citation type="submission" date="2020-11" db="EMBL/GenBank/DDBJ databases">
        <title>Bacterial whole genome sequence for Caenimonas sp. DR4.4.</title>
        <authorList>
            <person name="Le V."/>
            <person name="Ko S.-R."/>
            <person name="Ahn C.-Y."/>
            <person name="Oh H.-M."/>
        </authorList>
    </citation>
    <scope>NUCLEOTIDE SEQUENCE</scope>
    <source>
        <strain evidence="2">DR4.4</strain>
    </source>
</reference>
<evidence type="ECO:0000313" key="2">
    <source>
        <dbReference type="EMBL" id="MBG9388626.1"/>
    </source>
</evidence>
<dbReference type="Proteomes" id="UP000651050">
    <property type="component" value="Unassembled WGS sequence"/>
</dbReference>
<protein>
    <submittedName>
        <fullName evidence="2">MEDS domain-containing protein</fullName>
    </submittedName>
</protein>
<comment type="caution">
    <text evidence="2">The sequence shown here is derived from an EMBL/GenBank/DDBJ whole genome shotgun (WGS) entry which is preliminary data.</text>
</comment>
<dbReference type="EMBL" id="JADWYS010000001">
    <property type="protein sequence ID" value="MBG9388626.1"/>
    <property type="molecule type" value="Genomic_DNA"/>
</dbReference>
<accession>A0A931H4S5</accession>
<sequence>MTSPALPFRDSVRFYDQDAQLVSMLVDYVGPALREGRHAFVIARPGIAHAVSVRLHREYLRGGAAVGVLSLIDARSTLDQVLVEGWPDAAAFDRHVGSLVRMAAAEGRPAVAFGEMVSLLWDDGKPEAALRLEALWNDLQNQGAFSLMCAYPARLFNHVEGDAPYAPVLGRQREALAA</sequence>
<evidence type="ECO:0000259" key="1">
    <source>
        <dbReference type="Pfam" id="PF14417"/>
    </source>
</evidence>